<proteinExistence type="predicted"/>
<keyword evidence="2" id="KW-1185">Reference proteome</keyword>
<organism evidence="1 2">
    <name type="scientific">Dreissena polymorpha</name>
    <name type="common">Zebra mussel</name>
    <name type="synonym">Mytilus polymorpha</name>
    <dbReference type="NCBI Taxonomy" id="45954"/>
    <lineage>
        <taxon>Eukaryota</taxon>
        <taxon>Metazoa</taxon>
        <taxon>Spiralia</taxon>
        <taxon>Lophotrochozoa</taxon>
        <taxon>Mollusca</taxon>
        <taxon>Bivalvia</taxon>
        <taxon>Autobranchia</taxon>
        <taxon>Heteroconchia</taxon>
        <taxon>Euheterodonta</taxon>
        <taxon>Imparidentia</taxon>
        <taxon>Neoheterodontei</taxon>
        <taxon>Myida</taxon>
        <taxon>Dreissenoidea</taxon>
        <taxon>Dreissenidae</taxon>
        <taxon>Dreissena</taxon>
    </lineage>
</organism>
<name>A0A9D4S268_DREPO</name>
<dbReference type="PANTHER" id="PTHR47160">
    <property type="entry name" value="PUTATIVE-RELATED"/>
    <property type="match status" value="1"/>
</dbReference>
<evidence type="ECO:0000313" key="2">
    <source>
        <dbReference type="Proteomes" id="UP000828390"/>
    </source>
</evidence>
<sequence length="94" mass="10945">MRSTNPIYRGTVTVKDRRHVILATDTQLELLSKAKTWYLDGTFKVVKAPITQLFSIHAFVKYEDVVKQLPMCFVLMTGRKRRDYKKVNILSRIG</sequence>
<comment type="caution">
    <text evidence="1">The sequence shown here is derived from an EMBL/GenBank/DDBJ whole genome shotgun (WGS) entry which is preliminary data.</text>
</comment>
<dbReference type="PANTHER" id="PTHR47160:SF10">
    <property type="entry name" value="MULE TRANSPOSASE DOMAIN-CONTAINING PROTEIN"/>
    <property type="match status" value="1"/>
</dbReference>
<protein>
    <submittedName>
        <fullName evidence="1">Uncharacterized protein</fullName>
    </submittedName>
</protein>
<dbReference type="AlphaFoldDB" id="A0A9D4S268"/>
<dbReference type="EMBL" id="JAIWYP010000001">
    <property type="protein sequence ID" value="KAH3887790.1"/>
    <property type="molecule type" value="Genomic_DNA"/>
</dbReference>
<accession>A0A9D4S268</accession>
<evidence type="ECO:0000313" key="1">
    <source>
        <dbReference type="EMBL" id="KAH3887790.1"/>
    </source>
</evidence>
<reference evidence="1" key="1">
    <citation type="journal article" date="2019" name="bioRxiv">
        <title>The Genome of the Zebra Mussel, Dreissena polymorpha: A Resource for Invasive Species Research.</title>
        <authorList>
            <person name="McCartney M.A."/>
            <person name="Auch B."/>
            <person name="Kono T."/>
            <person name="Mallez S."/>
            <person name="Zhang Y."/>
            <person name="Obille A."/>
            <person name="Becker A."/>
            <person name="Abrahante J.E."/>
            <person name="Garbe J."/>
            <person name="Badalamenti J.P."/>
            <person name="Herman A."/>
            <person name="Mangelson H."/>
            <person name="Liachko I."/>
            <person name="Sullivan S."/>
            <person name="Sone E.D."/>
            <person name="Koren S."/>
            <person name="Silverstein K.A.T."/>
            <person name="Beckman K.B."/>
            <person name="Gohl D.M."/>
        </authorList>
    </citation>
    <scope>NUCLEOTIDE SEQUENCE</scope>
    <source>
        <strain evidence="1">Duluth1</strain>
        <tissue evidence="1">Whole animal</tissue>
    </source>
</reference>
<dbReference type="Proteomes" id="UP000828390">
    <property type="component" value="Unassembled WGS sequence"/>
</dbReference>
<gene>
    <name evidence="1" type="ORF">DPMN_011812</name>
</gene>
<reference evidence="1" key="2">
    <citation type="submission" date="2020-11" db="EMBL/GenBank/DDBJ databases">
        <authorList>
            <person name="McCartney M.A."/>
            <person name="Auch B."/>
            <person name="Kono T."/>
            <person name="Mallez S."/>
            <person name="Becker A."/>
            <person name="Gohl D.M."/>
            <person name="Silverstein K.A.T."/>
            <person name="Koren S."/>
            <person name="Bechman K.B."/>
            <person name="Herman A."/>
            <person name="Abrahante J.E."/>
            <person name="Garbe J."/>
        </authorList>
    </citation>
    <scope>NUCLEOTIDE SEQUENCE</scope>
    <source>
        <strain evidence="1">Duluth1</strain>
        <tissue evidence="1">Whole animal</tissue>
    </source>
</reference>